<keyword evidence="2 3" id="KW-0040">ANK repeat</keyword>
<feature type="repeat" description="ANK" evidence="3">
    <location>
        <begin position="330"/>
        <end position="359"/>
    </location>
</feature>
<feature type="repeat" description="ANK" evidence="3">
    <location>
        <begin position="279"/>
        <end position="311"/>
    </location>
</feature>
<evidence type="ECO:0000259" key="4">
    <source>
        <dbReference type="Pfam" id="PF20720"/>
    </source>
</evidence>
<evidence type="ECO:0000256" key="1">
    <source>
        <dbReference type="ARBA" id="ARBA00022737"/>
    </source>
</evidence>
<dbReference type="InterPro" id="IPR027417">
    <property type="entry name" value="P-loop_NTPase"/>
</dbReference>
<reference evidence="5 6" key="1">
    <citation type="submission" date="2020-06" db="EMBL/GenBank/DDBJ databases">
        <authorList>
            <person name="Li R."/>
            <person name="Bekaert M."/>
        </authorList>
    </citation>
    <scope>NUCLEOTIDE SEQUENCE [LARGE SCALE GENOMIC DNA]</scope>
    <source>
        <strain evidence="6">wild</strain>
    </source>
</reference>
<protein>
    <recommendedName>
        <fullName evidence="4">Novel STAND NTPase 3 domain-containing protein</fullName>
    </recommendedName>
</protein>
<feature type="repeat" description="ANK" evidence="3">
    <location>
        <begin position="246"/>
        <end position="278"/>
    </location>
</feature>
<dbReference type="Pfam" id="PF00023">
    <property type="entry name" value="Ank"/>
    <property type="match status" value="1"/>
</dbReference>
<dbReference type="SUPFAM" id="SSF52540">
    <property type="entry name" value="P-loop containing nucleoside triphosphate hydrolases"/>
    <property type="match status" value="1"/>
</dbReference>
<dbReference type="Pfam" id="PF20720">
    <property type="entry name" value="nSTAND3"/>
    <property type="match status" value="1"/>
</dbReference>
<dbReference type="Gene3D" id="1.25.40.20">
    <property type="entry name" value="Ankyrin repeat-containing domain"/>
    <property type="match status" value="1"/>
</dbReference>
<dbReference type="SUPFAM" id="SSF48403">
    <property type="entry name" value="Ankyrin repeat"/>
    <property type="match status" value="1"/>
</dbReference>
<dbReference type="PANTHER" id="PTHR23206:SF8">
    <property type="entry name" value="ANKYRIN REPEAT AND KH DOMAIN-CONTAINING 1"/>
    <property type="match status" value="1"/>
</dbReference>
<keyword evidence="6" id="KW-1185">Reference proteome</keyword>
<name>A0A6J8DY30_MYTCO</name>
<dbReference type="PRINTS" id="PR01415">
    <property type="entry name" value="ANKYRIN"/>
</dbReference>
<dbReference type="AlphaFoldDB" id="A0A6J8DY30"/>
<evidence type="ECO:0000313" key="5">
    <source>
        <dbReference type="EMBL" id="CAC5412658.1"/>
    </source>
</evidence>
<gene>
    <name evidence="5" type="ORF">MCOR_45648</name>
</gene>
<dbReference type="Gene3D" id="3.40.50.300">
    <property type="entry name" value="P-loop containing nucleotide triphosphate hydrolases"/>
    <property type="match status" value="1"/>
</dbReference>
<dbReference type="Pfam" id="PF12796">
    <property type="entry name" value="Ank_2"/>
    <property type="match status" value="1"/>
</dbReference>
<sequence>MMDIKRSNNEMRELKESLESLIISHELLQYQHTEVEKSHEILQNDHTKVKKSHEILQDDHTKVKKSHEILQDDHRKVTNELETIKTSQEDTVPWNIRARINDTLKDWKDNDDKMFMNTSAAKYVLQCIKGNSCVTITASSGVGKTATLRRVALQMAEEGYDVLIVTEPGDIRIFYNPNKKTLFVVDDLCGNFSLDQSDIKSWEPIMEDIRQILEKEKQKYLQHVGDISLVKWCCDHGVNVNRGTHNGQSPILIACEHSHTEIVNMLLVRGADCNKCGMSGQTPVMKACEHGHTKIVKLLLDRGADFHKCDEDDISPLMKACQNGCTEIVKMLSSLKMACDRGYTEIVKMLLDKGADLDK</sequence>
<organism evidence="5 6">
    <name type="scientific">Mytilus coruscus</name>
    <name type="common">Sea mussel</name>
    <dbReference type="NCBI Taxonomy" id="42192"/>
    <lineage>
        <taxon>Eukaryota</taxon>
        <taxon>Metazoa</taxon>
        <taxon>Spiralia</taxon>
        <taxon>Lophotrochozoa</taxon>
        <taxon>Mollusca</taxon>
        <taxon>Bivalvia</taxon>
        <taxon>Autobranchia</taxon>
        <taxon>Pteriomorphia</taxon>
        <taxon>Mytilida</taxon>
        <taxon>Mytiloidea</taxon>
        <taxon>Mytilidae</taxon>
        <taxon>Mytilinae</taxon>
        <taxon>Mytilus</taxon>
    </lineage>
</organism>
<dbReference type="InterPro" id="IPR049050">
    <property type="entry name" value="nSTAND3"/>
</dbReference>
<dbReference type="Proteomes" id="UP000507470">
    <property type="component" value="Unassembled WGS sequence"/>
</dbReference>
<evidence type="ECO:0000313" key="6">
    <source>
        <dbReference type="Proteomes" id="UP000507470"/>
    </source>
</evidence>
<dbReference type="PROSITE" id="PS50297">
    <property type="entry name" value="ANK_REP_REGION"/>
    <property type="match status" value="3"/>
</dbReference>
<feature type="domain" description="Novel STAND NTPase 3" evidence="4">
    <location>
        <begin position="115"/>
        <end position="219"/>
    </location>
</feature>
<dbReference type="InterPro" id="IPR051631">
    <property type="entry name" value="Ankyrin-KH/SAM_domain"/>
</dbReference>
<keyword evidence="1" id="KW-0677">Repeat</keyword>
<dbReference type="PANTHER" id="PTHR23206">
    <property type="entry name" value="MASK PROTEIN"/>
    <property type="match status" value="1"/>
</dbReference>
<evidence type="ECO:0000256" key="2">
    <source>
        <dbReference type="ARBA" id="ARBA00023043"/>
    </source>
</evidence>
<dbReference type="InterPro" id="IPR002110">
    <property type="entry name" value="Ankyrin_rpt"/>
</dbReference>
<proteinExistence type="predicted"/>
<dbReference type="EMBL" id="CACVKT020008080">
    <property type="protein sequence ID" value="CAC5412658.1"/>
    <property type="molecule type" value="Genomic_DNA"/>
</dbReference>
<dbReference type="SMART" id="SM00248">
    <property type="entry name" value="ANK"/>
    <property type="match status" value="3"/>
</dbReference>
<accession>A0A6J8DY30</accession>
<dbReference type="OrthoDB" id="539213at2759"/>
<dbReference type="PROSITE" id="PS50088">
    <property type="entry name" value="ANK_REPEAT"/>
    <property type="match status" value="3"/>
</dbReference>
<evidence type="ECO:0000256" key="3">
    <source>
        <dbReference type="PROSITE-ProRule" id="PRU00023"/>
    </source>
</evidence>
<dbReference type="InterPro" id="IPR036770">
    <property type="entry name" value="Ankyrin_rpt-contain_sf"/>
</dbReference>
<dbReference type="Pfam" id="PF13637">
    <property type="entry name" value="Ank_4"/>
    <property type="match status" value="1"/>
</dbReference>